<name>A0A5N5NNJ0_9ROSI</name>
<evidence type="ECO:0000256" key="15">
    <source>
        <dbReference type="ARBA" id="ARBA00033208"/>
    </source>
</evidence>
<dbReference type="GO" id="GO:0005743">
    <property type="term" value="C:mitochondrial inner membrane"/>
    <property type="evidence" value="ECO:0007669"/>
    <property type="project" value="UniProtKB-SubCell"/>
</dbReference>
<dbReference type="InterPro" id="IPR011992">
    <property type="entry name" value="EF-hand-dom_pair"/>
</dbReference>
<evidence type="ECO:0000256" key="8">
    <source>
        <dbReference type="ARBA" id="ARBA00022660"/>
    </source>
</evidence>
<comment type="similarity">
    <text evidence="4">Belongs to the UQCRH/QCR6 family.</text>
</comment>
<comment type="subcellular location">
    <subcellularLocation>
        <location evidence="3">Mitochondrion inner membrane</location>
        <topology evidence="3">Peripheral membrane protein</topology>
        <orientation evidence="3">Intermembrane side</orientation>
    </subcellularLocation>
</comment>
<comment type="caution">
    <text evidence="20">The sequence shown here is derived from an EMBL/GenBank/DDBJ whole genome shotgun (WGS) entry which is preliminary data.</text>
</comment>
<evidence type="ECO:0000256" key="2">
    <source>
        <dbReference type="ARBA" id="ARBA00002107"/>
    </source>
</evidence>
<evidence type="ECO:0000256" key="14">
    <source>
        <dbReference type="ARBA" id="ARBA00023157"/>
    </source>
</evidence>
<evidence type="ECO:0000256" key="7">
    <source>
        <dbReference type="ARBA" id="ARBA00022448"/>
    </source>
</evidence>
<feature type="domain" description="Deubiquitinating enzyme MINDY-3/4 conserved" evidence="19">
    <location>
        <begin position="118"/>
        <end position="500"/>
    </location>
</feature>
<reference evidence="21" key="1">
    <citation type="journal article" date="2019" name="Gigascience">
        <title>De novo genome assembly of the endangered Acer yangbiense, a plant species with extremely small populations endemic to Yunnan Province, China.</title>
        <authorList>
            <person name="Yang J."/>
            <person name="Wariss H.M."/>
            <person name="Tao L."/>
            <person name="Zhang R."/>
            <person name="Yun Q."/>
            <person name="Hollingsworth P."/>
            <person name="Dao Z."/>
            <person name="Luo G."/>
            <person name="Guo H."/>
            <person name="Ma Y."/>
            <person name="Sun W."/>
        </authorList>
    </citation>
    <scope>NUCLEOTIDE SEQUENCE [LARGE SCALE GENOMIC DNA]</scope>
    <source>
        <strain evidence="21">cv. br00</strain>
    </source>
</reference>
<dbReference type="SUPFAM" id="SSF81531">
    <property type="entry name" value="Non-heme 11 kDa protein of cytochrome bc1 complex (Ubiquinol-cytochrome c reductase)"/>
    <property type="match status" value="1"/>
</dbReference>
<dbReference type="PANTHER" id="PTHR12473:SF8">
    <property type="entry name" value="UBIQUITIN CARBOXYL-TERMINAL HYDROLASE MINDY-4-RELATED"/>
    <property type="match status" value="1"/>
</dbReference>
<dbReference type="EC" id="3.4.19.12" evidence="6"/>
<dbReference type="EMBL" id="VDCV01000002">
    <property type="protein sequence ID" value="KAB5568488.1"/>
    <property type="molecule type" value="Genomic_DNA"/>
</dbReference>
<feature type="region of interest" description="Disordered" evidence="18">
    <location>
        <begin position="1"/>
        <end position="88"/>
    </location>
</feature>
<dbReference type="GO" id="GO:0004843">
    <property type="term" value="F:cysteine-type deubiquitinase activity"/>
    <property type="evidence" value="ECO:0007669"/>
    <property type="project" value="UniProtKB-EC"/>
</dbReference>
<dbReference type="SMART" id="SM01174">
    <property type="entry name" value="DUF4205"/>
    <property type="match status" value="1"/>
</dbReference>
<dbReference type="GO" id="GO:0071108">
    <property type="term" value="P:protein K48-linked deubiquitination"/>
    <property type="evidence" value="ECO:0007669"/>
    <property type="project" value="InterPro"/>
</dbReference>
<keyword evidence="13" id="KW-0472">Membrane</keyword>
<dbReference type="SUPFAM" id="SSF47473">
    <property type="entry name" value="EF-hand"/>
    <property type="match status" value="1"/>
</dbReference>
<dbReference type="Pfam" id="PF02320">
    <property type="entry name" value="UCR_hinge"/>
    <property type="match status" value="1"/>
</dbReference>
<dbReference type="FunFam" id="1.10.287.20:FF:000001">
    <property type="entry name" value="Cytochrome b-c1 complex subunit 6"/>
    <property type="match status" value="1"/>
</dbReference>
<comment type="similarity">
    <text evidence="5">Belongs to the MINDY deubiquitinase family. FAM188 subfamily.</text>
</comment>
<keyword evidence="8" id="KW-0679">Respiratory chain</keyword>
<dbReference type="InterPro" id="IPR025257">
    <property type="entry name" value="MINDY-3/4_CD"/>
</dbReference>
<evidence type="ECO:0000256" key="5">
    <source>
        <dbReference type="ARBA" id="ARBA00011074"/>
    </source>
</evidence>
<evidence type="ECO:0000256" key="9">
    <source>
        <dbReference type="ARBA" id="ARBA00022786"/>
    </source>
</evidence>
<evidence type="ECO:0000256" key="13">
    <source>
        <dbReference type="ARBA" id="ARBA00023136"/>
    </source>
</evidence>
<evidence type="ECO:0000256" key="4">
    <source>
        <dbReference type="ARBA" id="ARBA00006498"/>
    </source>
</evidence>
<evidence type="ECO:0000256" key="17">
    <source>
        <dbReference type="ARBA" id="ARBA00076110"/>
    </source>
</evidence>
<accession>A0A5N5NNJ0</accession>
<evidence type="ECO:0000256" key="10">
    <source>
        <dbReference type="ARBA" id="ARBA00022792"/>
    </source>
</evidence>
<dbReference type="PANTHER" id="PTHR12473">
    <property type="entry name" value="UBIQUITIN CARBOXYL-TERMINAL HYDROLASE MINDY-4-RELATED"/>
    <property type="match status" value="1"/>
</dbReference>
<dbReference type="Gene3D" id="1.10.287.20">
    <property type="entry name" value="Ubiquinol-cytochrome C reductase hinge domain"/>
    <property type="match status" value="1"/>
</dbReference>
<dbReference type="Proteomes" id="UP000326939">
    <property type="component" value="Chromosome 2"/>
</dbReference>
<dbReference type="Pfam" id="PF13898">
    <property type="entry name" value="MINDY-3_4_CD"/>
    <property type="match status" value="1"/>
</dbReference>
<comment type="catalytic activity">
    <reaction evidence="1">
        <text>Thiol-dependent hydrolysis of ester, thioester, amide, peptide and isopeptide bonds formed by the C-terminal Gly of ubiquitin (a 76-residue protein attached to proteins as an intracellular targeting signal).</text>
        <dbReference type="EC" id="3.4.19.12"/>
    </reaction>
</comment>
<dbReference type="AlphaFoldDB" id="A0A5N5NNJ0"/>
<keyword evidence="9" id="KW-0833">Ubl conjugation pathway</keyword>
<comment type="function">
    <text evidence="2">Hydrolase that can remove 'Lys-48'-linked conjugated ubiquitin from proteins.</text>
</comment>
<sequence>MADQEEDELKMALRMSMQNSPPEPKRSKPRDAGAPAASPEDSRRIQRELMAAAAEKRMHATRIASPSPSLSHSSSPSKATIDRSSGKSADFVRKEVDFGAKEGSSGHELSSEEVNQLFSMVFGSGVSKDILAQWSNQGIRFSPDPETSMGLVQHEGGPCGVLATLQAFVLKYLLFFPNEIGKVTSNAPQNLGPGRLSIGQYAASDNFGSLTEDAKARALVKSMGEILFMCGDNKRAVIATLNVVGLDTKGFANNEIVAKSLEGLSIESAFDLQKILRIDTHTSHASASQKLHKALPDFQSRMGALLFLISALLSRGLSISKPIPIVEEGRRGDSIQADRDDPSLPLVTAPFGHASQEIVNLLLCGQAVPNVFDGRMDLGGGMFLKGVFTSVEVGFLTLLESLNFCKVGQHLKCPKWPIWVVGSESHYTVLFALDTTVQDENELEERESQIRRAFDAQDQSGGGGFISVEGFHQVLREAGIRLPSEKLDHLCSTGFIVWSEFWQVILNLDKSLGGLKDSSGLMGKKVFDLYHFNGIAKSDLNGSHTTYGGETPVQRPRLTKLRVSVPPRWTPEEFMADVVVTSGPGGNESSGKDTEVTKPEPAQHAPLVDCIRTRWSRAVCNWAGDPPNTQKGRYVCDHVHANALVVWRCASNTCVREDNEVIYPHGSECIYTILFLTNTCIFSLSIKFRADEEPVDPKKYLEESCKPKCVKPLLAYQACVKRIQDDETGHKHCTGQYFDYWSCVDKCVSCSEALFETEVAGMLLGHLHFLLYLLICQITASFHSSATPVLRHRRALDPPWFKLAAEVFRFHFVNLVAPKGIIPIILRFEVVYNDRADEELVDPKKYLEDSCKPKCVKPLLEYELEYTFCHWNYNYIPTYYRHVLRELKEMTVGTNIVQDSTLTTGSVLINATPISFPVRSFLLS</sequence>
<evidence type="ECO:0000256" key="12">
    <source>
        <dbReference type="ARBA" id="ARBA00023128"/>
    </source>
</evidence>
<dbReference type="InterPro" id="IPR003903">
    <property type="entry name" value="UIM_dom"/>
</dbReference>
<proteinExistence type="inferred from homology"/>
<keyword evidence="21" id="KW-1185">Reference proteome</keyword>
<evidence type="ECO:0000256" key="1">
    <source>
        <dbReference type="ARBA" id="ARBA00000707"/>
    </source>
</evidence>
<keyword evidence="10" id="KW-0999">Mitochondrion inner membrane</keyword>
<evidence type="ECO:0000256" key="11">
    <source>
        <dbReference type="ARBA" id="ARBA00022982"/>
    </source>
</evidence>
<keyword evidence="14" id="KW-1015">Disulfide bond</keyword>
<evidence type="ECO:0000313" key="20">
    <source>
        <dbReference type="EMBL" id="KAB5568488.1"/>
    </source>
</evidence>
<dbReference type="InterPro" id="IPR039785">
    <property type="entry name" value="MINY3/4"/>
</dbReference>
<evidence type="ECO:0000256" key="6">
    <source>
        <dbReference type="ARBA" id="ARBA00012759"/>
    </source>
</evidence>
<evidence type="ECO:0000256" key="3">
    <source>
        <dbReference type="ARBA" id="ARBA00004137"/>
    </source>
</evidence>
<evidence type="ECO:0000313" key="21">
    <source>
        <dbReference type="Proteomes" id="UP000326939"/>
    </source>
</evidence>
<dbReference type="Gene3D" id="1.10.238.10">
    <property type="entry name" value="EF-hand"/>
    <property type="match status" value="1"/>
</dbReference>
<evidence type="ECO:0000256" key="16">
    <source>
        <dbReference type="ARBA" id="ARBA00044364"/>
    </source>
</evidence>
<evidence type="ECO:0000256" key="18">
    <source>
        <dbReference type="SAM" id="MobiDB-lite"/>
    </source>
</evidence>
<dbReference type="InterPro" id="IPR036811">
    <property type="entry name" value="Ubol_cytC_Rdtase_hinge_dom_sf"/>
</dbReference>
<dbReference type="GO" id="GO:0006508">
    <property type="term" value="P:proteolysis"/>
    <property type="evidence" value="ECO:0007669"/>
    <property type="project" value="UniProtKB-KW"/>
</dbReference>
<protein>
    <recommendedName>
        <fullName evidence="6">ubiquitinyl hydrolase 1</fullName>
        <ecNumber evidence="6">3.4.19.12</ecNumber>
    </recommendedName>
    <alternativeName>
        <fullName evidence="17">Complex III subunit VI</fullName>
    </alternativeName>
    <alternativeName>
        <fullName evidence="15">Deubiquitinating enzyme MINDY-3</fullName>
    </alternativeName>
    <alternativeName>
        <fullName evidence="16">Mitochondrial hinge protein</fullName>
    </alternativeName>
</protein>
<keyword evidence="11" id="KW-0249">Electron transport</keyword>
<feature type="compositionally biased region" description="Low complexity" evidence="18">
    <location>
        <begin position="65"/>
        <end position="77"/>
    </location>
</feature>
<organism evidence="20 21">
    <name type="scientific">Salix brachista</name>
    <dbReference type="NCBI Taxonomy" id="2182728"/>
    <lineage>
        <taxon>Eukaryota</taxon>
        <taxon>Viridiplantae</taxon>
        <taxon>Streptophyta</taxon>
        <taxon>Embryophyta</taxon>
        <taxon>Tracheophyta</taxon>
        <taxon>Spermatophyta</taxon>
        <taxon>Magnoliopsida</taxon>
        <taxon>eudicotyledons</taxon>
        <taxon>Gunneridae</taxon>
        <taxon>Pentapetalae</taxon>
        <taxon>rosids</taxon>
        <taxon>fabids</taxon>
        <taxon>Malpighiales</taxon>
        <taxon>Salicaceae</taxon>
        <taxon>Saliceae</taxon>
        <taxon>Salix</taxon>
    </lineage>
</organism>
<evidence type="ECO:0000259" key="19">
    <source>
        <dbReference type="SMART" id="SM01174"/>
    </source>
</evidence>
<dbReference type="InterPro" id="IPR023184">
    <property type="entry name" value="Ubol_cytC_Rdtase_hinge_dom"/>
</dbReference>
<keyword evidence="12" id="KW-0496">Mitochondrion</keyword>
<dbReference type="PROSITE" id="PS50330">
    <property type="entry name" value="UIM"/>
    <property type="match status" value="1"/>
</dbReference>
<keyword evidence="7" id="KW-0813">Transport</keyword>
<gene>
    <name evidence="20" type="ORF">DKX38_002281</name>
</gene>
<dbReference type="GO" id="GO:1990380">
    <property type="term" value="F:K48-linked deubiquitinase activity"/>
    <property type="evidence" value="ECO:0007669"/>
    <property type="project" value="InterPro"/>
</dbReference>